<dbReference type="AlphaFoldDB" id="A0A6X7PNA3"/>
<evidence type="ECO:0000259" key="1">
    <source>
        <dbReference type="Pfam" id="PF08775"/>
    </source>
</evidence>
<name>A0A6X7PNA3_SALET</name>
<dbReference type="EMBL" id="DAAFUI010000169">
    <property type="protein sequence ID" value="HAB1527392.1"/>
    <property type="molecule type" value="Genomic_DNA"/>
</dbReference>
<sequence>ATFTNKDKYARISKSSSGRKIRFEFNRMNRELIDEIEKFIKSKLSEMNN</sequence>
<organism evidence="2">
    <name type="scientific">Salmonella enterica I</name>
    <dbReference type="NCBI Taxonomy" id="59201"/>
    <lineage>
        <taxon>Bacteria</taxon>
        <taxon>Pseudomonadati</taxon>
        <taxon>Pseudomonadota</taxon>
        <taxon>Gammaproteobacteria</taxon>
        <taxon>Enterobacterales</taxon>
        <taxon>Enterobacteriaceae</taxon>
        <taxon>Salmonella</taxon>
    </lineage>
</organism>
<evidence type="ECO:0000313" key="2">
    <source>
        <dbReference type="EMBL" id="HAB1527392.1"/>
    </source>
</evidence>
<reference evidence="2" key="1">
    <citation type="journal article" date="2018" name="Genome Biol.">
        <title>SKESA: strategic k-mer extension for scrupulous assemblies.</title>
        <authorList>
            <person name="Souvorov A."/>
            <person name="Agarwala R."/>
            <person name="Lipman D.J."/>
        </authorList>
    </citation>
    <scope>NUCLEOTIDE SEQUENCE</scope>
    <source>
        <strain evidence="2">Salmonella enterica</strain>
    </source>
</reference>
<feature type="non-terminal residue" evidence="2">
    <location>
        <position position="1"/>
    </location>
</feature>
<reference evidence="2" key="2">
    <citation type="submission" date="2019-10" db="EMBL/GenBank/DDBJ databases">
        <authorList>
            <consortium name="NCBI Pathogen Detection Project"/>
        </authorList>
    </citation>
    <scope>NUCLEOTIDE SEQUENCE</scope>
    <source>
        <strain evidence="2">Salmonella enterica</strain>
    </source>
</reference>
<proteinExistence type="predicted"/>
<dbReference type="InterPro" id="IPR014884">
    <property type="entry name" value="ParB_fam_C"/>
</dbReference>
<comment type="caution">
    <text evidence="2">The sequence shown here is derived from an EMBL/GenBank/DDBJ whole genome shotgun (WGS) entry which is preliminary data.</text>
</comment>
<dbReference type="Pfam" id="PF08775">
    <property type="entry name" value="ParB"/>
    <property type="match status" value="1"/>
</dbReference>
<accession>A0A6X7PNA3</accession>
<gene>
    <name evidence="2" type="ORF">GB407_23175</name>
</gene>
<feature type="domain" description="ParB protein family C-terminal" evidence="1">
    <location>
        <begin position="2"/>
        <end position="43"/>
    </location>
</feature>
<protein>
    <submittedName>
        <fullName evidence="2">Peptide transporter</fullName>
    </submittedName>
</protein>